<dbReference type="Proteomes" id="UP001153050">
    <property type="component" value="Unassembled WGS sequence"/>
</dbReference>
<keyword evidence="4" id="KW-1185">Reference proteome</keyword>
<comment type="caution">
    <text evidence="3">The sequence shown here is derived from an EMBL/GenBank/DDBJ whole genome shotgun (WGS) entry which is preliminary data.</text>
</comment>
<evidence type="ECO:0008006" key="5">
    <source>
        <dbReference type="Google" id="ProtNLM"/>
    </source>
</evidence>
<evidence type="ECO:0000256" key="2">
    <source>
        <dbReference type="SAM" id="SignalP"/>
    </source>
</evidence>
<dbReference type="EMBL" id="CAKXZT010000157">
    <property type="protein sequence ID" value="CAH2407551.1"/>
    <property type="molecule type" value="Genomic_DNA"/>
</dbReference>
<evidence type="ECO:0000313" key="4">
    <source>
        <dbReference type="Proteomes" id="UP001153050"/>
    </source>
</evidence>
<reference evidence="3 4" key="1">
    <citation type="submission" date="2022-03" db="EMBL/GenBank/DDBJ databases">
        <authorList>
            <person name="Brunel B."/>
        </authorList>
    </citation>
    <scope>NUCLEOTIDE SEQUENCE [LARGE SCALE GENOMIC DNA]</scope>
    <source>
        <strain evidence="3">STM5069sample</strain>
    </source>
</reference>
<dbReference type="RefSeq" id="WP_254021286.1">
    <property type="nucleotide sequence ID" value="NZ_CAKXZT010000157.1"/>
</dbReference>
<feature type="chain" id="PRO_5046608098" description="Lipoprotein" evidence="2">
    <location>
        <begin position="24"/>
        <end position="215"/>
    </location>
</feature>
<feature type="signal peptide" evidence="2">
    <location>
        <begin position="1"/>
        <end position="23"/>
    </location>
</feature>
<evidence type="ECO:0000256" key="1">
    <source>
        <dbReference type="SAM" id="MobiDB-lite"/>
    </source>
</evidence>
<sequence>MRRSHATTVSLLAALTLAACTNAKDVLEPSAIAPQSTQAVPAAGSGTAATATAPATTAQPSATAQPPATTQPSPTAQPATTTVPPAKSAAVIARTRLQVAPIVGASVEAATPLTAQLQTRAKQRGITLAGSAGQTPTHVLKGYFSTMSEGKDTTVIYVWDVYDPAGNRLHRINGQQKAPSVNDGEGWAAVAPETMQAIADQTIDQFATWLGGQAG</sequence>
<organism evidence="3 4">
    <name type="scientific">Mesorhizobium escarrei</name>
    <dbReference type="NCBI Taxonomy" id="666018"/>
    <lineage>
        <taxon>Bacteria</taxon>
        <taxon>Pseudomonadati</taxon>
        <taxon>Pseudomonadota</taxon>
        <taxon>Alphaproteobacteria</taxon>
        <taxon>Hyphomicrobiales</taxon>
        <taxon>Phyllobacteriaceae</taxon>
        <taxon>Mesorhizobium</taxon>
    </lineage>
</organism>
<proteinExistence type="predicted"/>
<gene>
    <name evidence="3" type="ORF">MES5069_60164</name>
</gene>
<keyword evidence="2" id="KW-0732">Signal</keyword>
<accession>A0ABM9EE00</accession>
<protein>
    <recommendedName>
        <fullName evidence="5">Lipoprotein</fullName>
    </recommendedName>
</protein>
<feature type="region of interest" description="Disordered" evidence="1">
    <location>
        <begin position="43"/>
        <end position="84"/>
    </location>
</feature>
<name>A0ABM9EE00_9HYPH</name>
<dbReference type="PROSITE" id="PS51257">
    <property type="entry name" value="PROKAR_LIPOPROTEIN"/>
    <property type="match status" value="1"/>
</dbReference>
<evidence type="ECO:0000313" key="3">
    <source>
        <dbReference type="EMBL" id="CAH2407551.1"/>
    </source>
</evidence>